<feature type="non-terminal residue" evidence="2">
    <location>
        <position position="1"/>
    </location>
</feature>
<dbReference type="InterPro" id="IPR038765">
    <property type="entry name" value="Papain-like_cys_pep_sf"/>
</dbReference>
<feature type="non-terminal residue" evidence="2">
    <location>
        <position position="151"/>
    </location>
</feature>
<dbReference type="Gene3D" id="3.90.70.10">
    <property type="entry name" value="Cysteine proteinases"/>
    <property type="match status" value="1"/>
</dbReference>
<dbReference type="AlphaFoldDB" id="A0A2G9TN52"/>
<protein>
    <submittedName>
        <fullName evidence="2">Cathepsin propeptide inhibitor domain protein</fullName>
    </submittedName>
</protein>
<dbReference type="InterPro" id="IPR013201">
    <property type="entry name" value="Prot_inhib_I29"/>
</dbReference>
<dbReference type="Proteomes" id="UP000230423">
    <property type="component" value="Unassembled WGS sequence"/>
</dbReference>
<dbReference type="SMART" id="SM00848">
    <property type="entry name" value="Inhibitor_I29"/>
    <property type="match status" value="1"/>
</dbReference>
<evidence type="ECO:0000313" key="3">
    <source>
        <dbReference type="Proteomes" id="UP000230423"/>
    </source>
</evidence>
<name>A0A2G9TN52_TELCI</name>
<accession>A0A2G9TN52</accession>
<gene>
    <name evidence="2" type="ORF">TELCIR_19132</name>
</gene>
<dbReference type="SUPFAM" id="SSF54001">
    <property type="entry name" value="Cysteine proteinases"/>
    <property type="match status" value="1"/>
</dbReference>
<dbReference type="Pfam" id="PF08246">
    <property type="entry name" value="Inhibitor_I29"/>
    <property type="match status" value="1"/>
</dbReference>
<evidence type="ECO:0000259" key="1">
    <source>
        <dbReference type="SMART" id="SM00848"/>
    </source>
</evidence>
<feature type="domain" description="Cathepsin propeptide inhibitor" evidence="1">
    <location>
        <begin position="24"/>
        <end position="81"/>
    </location>
</feature>
<dbReference type="EMBL" id="KZ357915">
    <property type="protein sequence ID" value="PIO59406.1"/>
    <property type="molecule type" value="Genomic_DNA"/>
</dbReference>
<organism evidence="2 3">
    <name type="scientific">Teladorsagia circumcincta</name>
    <name type="common">Brown stomach worm</name>
    <name type="synonym">Ostertagia circumcincta</name>
    <dbReference type="NCBI Taxonomy" id="45464"/>
    <lineage>
        <taxon>Eukaryota</taxon>
        <taxon>Metazoa</taxon>
        <taxon>Ecdysozoa</taxon>
        <taxon>Nematoda</taxon>
        <taxon>Chromadorea</taxon>
        <taxon>Rhabditida</taxon>
        <taxon>Rhabditina</taxon>
        <taxon>Rhabditomorpha</taxon>
        <taxon>Strongyloidea</taxon>
        <taxon>Trichostrongylidae</taxon>
        <taxon>Teladorsagia</taxon>
    </lineage>
</organism>
<reference evidence="2 3" key="1">
    <citation type="submission" date="2015-09" db="EMBL/GenBank/DDBJ databases">
        <title>Draft genome of the parasitic nematode Teladorsagia circumcincta isolate WARC Sus (inbred).</title>
        <authorList>
            <person name="Mitreva M."/>
        </authorList>
    </citation>
    <scope>NUCLEOTIDE SEQUENCE [LARGE SCALE GENOMIC DNA]</scope>
    <source>
        <strain evidence="2 3">S</strain>
    </source>
</reference>
<keyword evidence="3" id="KW-1185">Reference proteome</keyword>
<evidence type="ECO:0000313" key="2">
    <source>
        <dbReference type="EMBL" id="PIO59406.1"/>
    </source>
</evidence>
<dbReference type="OrthoDB" id="387093at2759"/>
<sequence>KSSIEYTRLRRHIKPKDYVPWNQFTDFIDRHDKTYSSKREALKRFRIFKRNLKAIRTWQENEEGTAVYGITQFSDLSPEEFKKIYLPYTWEQPIYPNRIADLAAEGIDLKEPLPDSFDWRSHGAVTAVKNQGRLSGWAAWNQKMRIRTTAR</sequence>
<proteinExistence type="predicted"/>